<dbReference type="InterPro" id="IPR001763">
    <property type="entry name" value="Rhodanese-like_dom"/>
</dbReference>
<keyword evidence="1" id="KW-0472">Membrane</keyword>
<evidence type="ECO:0000313" key="4">
    <source>
        <dbReference type="Proteomes" id="UP000185678"/>
    </source>
</evidence>
<dbReference type="SMART" id="SM00450">
    <property type="entry name" value="RHOD"/>
    <property type="match status" value="1"/>
</dbReference>
<dbReference type="InterPro" id="IPR050229">
    <property type="entry name" value="GlpE_sulfurtransferase"/>
</dbReference>
<dbReference type="Pfam" id="PF00581">
    <property type="entry name" value="Rhodanese"/>
    <property type="match status" value="1"/>
</dbReference>
<dbReference type="EMBL" id="FTOA01000001">
    <property type="protein sequence ID" value="SIS41455.1"/>
    <property type="molecule type" value="Genomic_DNA"/>
</dbReference>
<dbReference type="AlphaFoldDB" id="A0A1N7IWJ1"/>
<evidence type="ECO:0000256" key="1">
    <source>
        <dbReference type="SAM" id="Phobius"/>
    </source>
</evidence>
<evidence type="ECO:0000259" key="2">
    <source>
        <dbReference type="PROSITE" id="PS50206"/>
    </source>
</evidence>
<dbReference type="RefSeq" id="WP_076398750.1">
    <property type="nucleotide sequence ID" value="NZ_FTOA01000001.1"/>
</dbReference>
<keyword evidence="1" id="KW-0812">Transmembrane</keyword>
<proteinExistence type="predicted"/>
<dbReference type="PROSITE" id="PS50206">
    <property type="entry name" value="RHODANESE_3"/>
    <property type="match status" value="1"/>
</dbReference>
<protein>
    <submittedName>
        <fullName evidence="3">Rhodanese-related sulfurtransferase</fullName>
    </submittedName>
</protein>
<keyword evidence="1" id="KW-1133">Transmembrane helix</keyword>
<dbReference type="GO" id="GO:0016740">
    <property type="term" value="F:transferase activity"/>
    <property type="evidence" value="ECO:0007669"/>
    <property type="project" value="UniProtKB-KW"/>
</dbReference>
<dbReference type="STRING" id="80876.SAMN05421779_101689"/>
<dbReference type="PANTHER" id="PTHR43031">
    <property type="entry name" value="FAD-DEPENDENT OXIDOREDUCTASE"/>
    <property type="match status" value="1"/>
</dbReference>
<dbReference type="PANTHER" id="PTHR43031:SF18">
    <property type="entry name" value="RHODANESE-RELATED SULFURTRANSFERASES"/>
    <property type="match status" value="1"/>
</dbReference>
<dbReference type="SUPFAM" id="SSF52821">
    <property type="entry name" value="Rhodanese/Cell cycle control phosphatase"/>
    <property type="match status" value="1"/>
</dbReference>
<dbReference type="Gene3D" id="3.40.250.10">
    <property type="entry name" value="Rhodanese-like domain"/>
    <property type="match status" value="1"/>
</dbReference>
<feature type="transmembrane region" description="Helical" evidence="1">
    <location>
        <begin position="6"/>
        <end position="24"/>
    </location>
</feature>
<organism evidence="3 4">
    <name type="scientific">Insolitispirillum peregrinum</name>
    <dbReference type="NCBI Taxonomy" id="80876"/>
    <lineage>
        <taxon>Bacteria</taxon>
        <taxon>Pseudomonadati</taxon>
        <taxon>Pseudomonadota</taxon>
        <taxon>Alphaproteobacteria</taxon>
        <taxon>Rhodospirillales</taxon>
        <taxon>Novispirillaceae</taxon>
        <taxon>Insolitispirillum</taxon>
    </lineage>
</organism>
<name>A0A1N7IWJ1_9PROT</name>
<feature type="domain" description="Rhodanese" evidence="2">
    <location>
        <begin position="49"/>
        <end position="144"/>
    </location>
</feature>
<accession>A0A1N7IWJ1</accession>
<keyword evidence="4" id="KW-1185">Reference proteome</keyword>
<evidence type="ECO:0000313" key="3">
    <source>
        <dbReference type="EMBL" id="SIS41455.1"/>
    </source>
</evidence>
<reference evidence="3 4" key="1">
    <citation type="submission" date="2017-01" db="EMBL/GenBank/DDBJ databases">
        <authorList>
            <person name="Mah S.A."/>
            <person name="Swanson W.J."/>
            <person name="Moy G.W."/>
            <person name="Vacquier V.D."/>
        </authorList>
    </citation>
    <scope>NUCLEOTIDE SEQUENCE [LARGE SCALE GENOMIC DNA]</scope>
    <source>
        <strain evidence="3 4">DSM 11589</strain>
    </source>
</reference>
<dbReference type="CDD" id="cd00158">
    <property type="entry name" value="RHOD"/>
    <property type="match status" value="1"/>
</dbReference>
<sequence length="144" mass="15171">MPTDPNLEHLFISVAVAVVALLVIRTLSRLLAGIPFVSPQTVQQALTSAVSDCLILDVRQPAEFNDALGHIKGAINIPLGDIPARLADVRAQLQNHAHVPVYVVCRSGARATSAAKMLKKAGLENVAVMSGGMVCWKRAGLATA</sequence>
<dbReference type="InterPro" id="IPR036873">
    <property type="entry name" value="Rhodanese-like_dom_sf"/>
</dbReference>
<dbReference type="Proteomes" id="UP000185678">
    <property type="component" value="Unassembled WGS sequence"/>
</dbReference>
<keyword evidence="3" id="KW-0808">Transferase</keyword>
<gene>
    <name evidence="3" type="ORF">SAMN05421779_101689</name>
</gene>